<evidence type="ECO:0000313" key="2">
    <source>
        <dbReference type="EMBL" id="RDY04632.1"/>
    </source>
</evidence>
<dbReference type="AlphaFoldDB" id="A0A371HPI6"/>
<accession>A0A371HPI6</accession>
<keyword evidence="1" id="KW-0175">Coiled coil</keyword>
<proteinExistence type="predicted"/>
<comment type="caution">
    <text evidence="2">The sequence shown here is derived from an EMBL/GenBank/DDBJ whole genome shotgun (WGS) entry which is preliminary data.</text>
</comment>
<evidence type="ECO:0000313" key="3">
    <source>
        <dbReference type="Proteomes" id="UP000257109"/>
    </source>
</evidence>
<protein>
    <submittedName>
        <fullName evidence="2">Uncharacterized protein</fullName>
    </submittedName>
</protein>
<reference evidence="2" key="1">
    <citation type="submission" date="2018-05" db="EMBL/GenBank/DDBJ databases">
        <title>Draft genome of Mucuna pruriens seed.</title>
        <authorList>
            <person name="Nnadi N.E."/>
            <person name="Vos R."/>
            <person name="Hasami M.H."/>
            <person name="Devisetty U.K."/>
            <person name="Aguiy J.C."/>
        </authorList>
    </citation>
    <scope>NUCLEOTIDE SEQUENCE [LARGE SCALE GENOMIC DNA]</scope>
    <source>
        <strain evidence="2">JCA_2017</strain>
    </source>
</reference>
<dbReference type="EMBL" id="QJKJ01002045">
    <property type="protein sequence ID" value="RDY04632.1"/>
    <property type="molecule type" value="Genomic_DNA"/>
</dbReference>
<sequence>MEEATSANDSNSVLINNNDIMEKGNVYGLGKLTNKFMRSIHIQTNLIDMPMVYQMEEMRETIHKLNNELVEKTTKEKSLEEKVLKSLMSAPTTPDNNDDHGDNT</sequence>
<dbReference type="Proteomes" id="UP000257109">
    <property type="component" value="Unassembled WGS sequence"/>
</dbReference>
<feature type="non-terminal residue" evidence="2">
    <location>
        <position position="1"/>
    </location>
</feature>
<evidence type="ECO:0000256" key="1">
    <source>
        <dbReference type="SAM" id="Coils"/>
    </source>
</evidence>
<keyword evidence="3" id="KW-1185">Reference proteome</keyword>
<organism evidence="2 3">
    <name type="scientific">Mucuna pruriens</name>
    <name type="common">Velvet bean</name>
    <name type="synonym">Dolichos pruriens</name>
    <dbReference type="NCBI Taxonomy" id="157652"/>
    <lineage>
        <taxon>Eukaryota</taxon>
        <taxon>Viridiplantae</taxon>
        <taxon>Streptophyta</taxon>
        <taxon>Embryophyta</taxon>
        <taxon>Tracheophyta</taxon>
        <taxon>Spermatophyta</taxon>
        <taxon>Magnoliopsida</taxon>
        <taxon>eudicotyledons</taxon>
        <taxon>Gunneridae</taxon>
        <taxon>Pentapetalae</taxon>
        <taxon>rosids</taxon>
        <taxon>fabids</taxon>
        <taxon>Fabales</taxon>
        <taxon>Fabaceae</taxon>
        <taxon>Papilionoideae</taxon>
        <taxon>50 kb inversion clade</taxon>
        <taxon>NPAAA clade</taxon>
        <taxon>indigoferoid/millettioid clade</taxon>
        <taxon>Phaseoleae</taxon>
        <taxon>Mucuna</taxon>
    </lineage>
</organism>
<gene>
    <name evidence="2" type="ORF">CR513_11633</name>
</gene>
<name>A0A371HPI6_MUCPR</name>
<dbReference type="OrthoDB" id="1429956at2759"/>
<feature type="coiled-coil region" evidence="1">
    <location>
        <begin position="55"/>
        <end position="82"/>
    </location>
</feature>